<dbReference type="VEuPathDB" id="GiardiaDB:SS50377_24688"/>
<dbReference type="GO" id="GO:0005544">
    <property type="term" value="F:calcium-dependent phospholipid binding"/>
    <property type="evidence" value="ECO:0007669"/>
    <property type="project" value="InterPro"/>
</dbReference>
<reference evidence="2" key="2">
    <citation type="submission" date="2020-12" db="EMBL/GenBank/DDBJ databases">
        <title>New Spironucleus salmonicida genome in near-complete chromosomes.</title>
        <authorList>
            <person name="Xu F."/>
            <person name="Kurt Z."/>
            <person name="Jimenez-Gonzalez A."/>
            <person name="Astvaldsson A."/>
            <person name="Andersson J.O."/>
            <person name="Svard S.G."/>
        </authorList>
    </citation>
    <scope>NUCLEOTIDE SEQUENCE</scope>
    <source>
        <strain evidence="2">ATCC 50377</strain>
    </source>
</reference>
<evidence type="ECO:0000313" key="1">
    <source>
        <dbReference type="EMBL" id="EST44496.1"/>
    </source>
</evidence>
<proteinExistence type="predicted"/>
<reference evidence="1 2" key="1">
    <citation type="journal article" date="2014" name="PLoS Genet.">
        <title>The Genome of Spironucleus salmonicida Highlights a Fish Pathogen Adapted to Fluctuating Environments.</title>
        <authorList>
            <person name="Xu F."/>
            <person name="Jerlstrom-Hultqvist J."/>
            <person name="Einarsson E."/>
            <person name="Astvaldsson A."/>
            <person name="Svard S.G."/>
            <person name="Andersson J.O."/>
        </authorList>
    </citation>
    <scope>NUCLEOTIDE SEQUENCE</scope>
    <source>
        <strain evidence="2">ATCC 50377</strain>
    </source>
</reference>
<dbReference type="EMBL" id="KI546115">
    <property type="protein sequence ID" value="EST44496.1"/>
    <property type="molecule type" value="Genomic_DNA"/>
</dbReference>
<evidence type="ECO:0000313" key="3">
    <source>
        <dbReference type="Proteomes" id="UP000018208"/>
    </source>
</evidence>
<dbReference type="InterPro" id="IPR037104">
    <property type="entry name" value="Annexin_sf"/>
</dbReference>
<organism evidence="1">
    <name type="scientific">Spironucleus salmonicida</name>
    <dbReference type="NCBI Taxonomy" id="348837"/>
    <lineage>
        <taxon>Eukaryota</taxon>
        <taxon>Metamonada</taxon>
        <taxon>Diplomonadida</taxon>
        <taxon>Hexamitidae</taxon>
        <taxon>Hexamitinae</taxon>
        <taxon>Spironucleus</taxon>
    </lineage>
</organism>
<protein>
    <submittedName>
        <fullName evidence="1">Uncharacterized protein</fullName>
    </submittedName>
</protein>
<evidence type="ECO:0000313" key="2">
    <source>
        <dbReference type="EMBL" id="KAH0572577.1"/>
    </source>
</evidence>
<dbReference type="SUPFAM" id="SSF47874">
    <property type="entry name" value="Annexin"/>
    <property type="match status" value="1"/>
</dbReference>
<dbReference type="AlphaFoldDB" id="V6LL83"/>
<gene>
    <name evidence="1" type="ORF">SS50377_15494</name>
    <name evidence="2" type="ORF">SS50377_24688</name>
</gene>
<accession>V6LL83</accession>
<keyword evidence="3" id="KW-1185">Reference proteome</keyword>
<name>V6LL83_9EUKA</name>
<dbReference type="EMBL" id="AUWU02000005">
    <property type="protein sequence ID" value="KAH0572577.1"/>
    <property type="molecule type" value="Genomic_DNA"/>
</dbReference>
<sequence>MEQILEVRIKHNVLISSDSIQKIPLTTQNSIFKINTDPYYPVDVMQSQNSDPFAILYNKQNNTFLIYNSLDMEKLLLTCQAFTRSSKFEAYVALKDGVYHVKAFNKKLQKNKIISLESVFSLSFNQKNYQLAVQTTTDTSIFDLNSMKKLSAEQPNRHYTELISNSMTPDSQNLPQILYNSYGNCEFSLPAKIRIANFAVNFDAQKERQLFGIDNDLIYYSDGDKIYFFDGITGMCMGMKVGFNSHAVRVFGSRIYVMSERQFHIYEMPIFVNFQQLQFAEFVEYSTGIICLNDGISYVLDFKQNKTFCFENLEVNDVIIQSEFVYLENDILYILQPGGLLEVQPIIKTMMSPLFQEKTANFKLKIDKDLCFALELDETMDNVLKQLEDFQVELDAGVNVVQQKFGIGARDYSVDDVLSLAVMNIKLCDNLISDRFYEEMAQLNAAQICVKEDSLQVSVSDMRSIEKSIESVQENKEIDSSKTVFDYSLNSPIQAANDRSQISITAETFRSQYQMSMTSQRLLSKKSIAQSTAIMPTLQKENPQFNSSRKIDVVDFIKKDVSNKLELPQQESINKSLNRSILSQPVQNILNSELDQSGKILLPNKMQSMHSASDSRLHESIMDYETAEIVVGLFKAINDSDHFSFVKITSELKYNTRLQIAEIYESYYQFSIQCDIMTYFTGKFSQIVSLYFSPMYDAWSSFLATQINEKSFQYLIYLIQPHDRASIQDSYIKITGQSLIQDISSSLQKNKEFLIKWFTSQQSNTNLQYNINTIDGIENLLTELDVANYKSYISTNKITLTTLPEYLQIAHNMKIDSFGISRKYVIDNVPNLQEALTVLVSEKSKGSQIRFDTKDSSMNNLLNILWNK</sequence>
<dbReference type="GO" id="GO:0005509">
    <property type="term" value="F:calcium ion binding"/>
    <property type="evidence" value="ECO:0007669"/>
    <property type="project" value="InterPro"/>
</dbReference>
<dbReference type="Proteomes" id="UP000018208">
    <property type="component" value="Unassembled WGS sequence"/>
</dbReference>